<evidence type="ECO:0000313" key="11">
    <source>
        <dbReference type="EMBL" id="KXJ91265.1"/>
    </source>
</evidence>
<keyword evidence="12" id="KW-1185">Reference proteome</keyword>
<keyword evidence="2" id="KW-0489">Methyltransferase</keyword>
<keyword evidence="6" id="KW-0804">Transcription</keyword>
<evidence type="ECO:0000313" key="12">
    <source>
        <dbReference type="Proteomes" id="UP000070501"/>
    </source>
</evidence>
<comment type="subcellular location">
    <subcellularLocation>
        <location evidence="1">Nucleus</location>
    </subcellularLocation>
</comment>
<name>A0A136J283_9PEZI</name>
<accession>A0A136J283</accession>
<feature type="region of interest" description="Disordered" evidence="10">
    <location>
        <begin position="1"/>
        <end position="29"/>
    </location>
</feature>
<protein>
    <recommendedName>
        <fullName evidence="13">Methyltransferase LaeA</fullName>
    </recommendedName>
</protein>
<dbReference type="SUPFAM" id="SSF53335">
    <property type="entry name" value="S-adenosyl-L-methionine-dependent methyltransferases"/>
    <property type="match status" value="1"/>
</dbReference>
<keyword evidence="3" id="KW-0808">Transferase</keyword>
<evidence type="ECO:0000256" key="6">
    <source>
        <dbReference type="ARBA" id="ARBA00023163"/>
    </source>
</evidence>
<dbReference type="PANTHER" id="PTHR43591">
    <property type="entry name" value="METHYLTRANSFERASE"/>
    <property type="match status" value="1"/>
</dbReference>
<sequence length="322" mass="36639">MAFNGLGNGSHPDPRGAPPPGKQSPYFAENGRYYDTFKPGQYMFPCDQDELNRLDIFHKLITLARGHKGPNGGLYQHPLPQNPKIIDMGCGSGIWAVDMADRCGPGSDILGMDLTLHQPMLIPQGLRFEQRDFEEERGWENIALASRDLIRGQMLLGSVSNWPALYQQVFRHLIPGSGMFELIEIDFLPLLEEGELPPNSKLGLWARELRSAMIHAQRSIEMDPATKTILESVGFVDVQHQCKRIPYNTWPSEQHEKLLGRWFNLGMTQGIASLSLAPFSRINRWPYDEIMSFLAEVKREMCDRQLRAFCHLHVYTARRPPV</sequence>
<keyword evidence="7" id="KW-0539">Nucleus</keyword>
<dbReference type="STRING" id="196109.A0A136J283"/>
<dbReference type="EMBL" id="KQ964250">
    <property type="protein sequence ID" value="KXJ91265.1"/>
    <property type="molecule type" value="Genomic_DNA"/>
</dbReference>
<dbReference type="CDD" id="cd02440">
    <property type="entry name" value="AdoMet_MTases"/>
    <property type="match status" value="1"/>
</dbReference>
<dbReference type="GO" id="GO:0005634">
    <property type="term" value="C:nucleus"/>
    <property type="evidence" value="ECO:0007669"/>
    <property type="project" value="UniProtKB-SubCell"/>
</dbReference>
<dbReference type="GO" id="GO:0008168">
    <property type="term" value="F:methyltransferase activity"/>
    <property type="evidence" value="ECO:0007669"/>
    <property type="project" value="UniProtKB-KW"/>
</dbReference>
<keyword evidence="4" id="KW-0949">S-adenosyl-L-methionine</keyword>
<evidence type="ECO:0000256" key="10">
    <source>
        <dbReference type="SAM" id="MobiDB-lite"/>
    </source>
</evidence>
<evidence type="ECO:0000256" key="5">
    <source>
        <dbReference type="ARBA" id="ARBA00023015"/>
    </source>
</evidence>
<evidence type="ECO:0000256" key="2">
    <source>
        <dbReference type="ARBA" id="ARBA00022603"/>
    </source>
</evidence>
<dbReference type="Pfam" id="PF13489">
    <property type="entry name" value="Methyltransf_23"/>
    <property type="match status" value="1"/>
</dbReference>
<evidence type="ECO:0000256" key="1">
    <source>
        <dbReference type="ARBA" id="ARBA00004123"/>
    </source>
</evidence>
<evidence type="ECO:0000256" key="4">
    <source>
        <dbReference type="ARBA" id="ARBA00022691"/>
    </source>
</evidence>
<evidence type="ECO:0000256" key="8">
    <source>
        <dbReference type="ARBA" id="ARBA00038158"/>
    </source>
</evidence>
<gene>
    <name evidence="11" type="ORF">Micbo1qcDRAFT_63949</name>
</gene>
<dbReference type="OrthoDB" id="2013972at2759"/>
<dbReference type="InParanoid" id="A0A136J283"/>
<dbReference type="PANTHER" id="PTHR43591:SF30">
    <property type="entry name" value="PROTEIN-METHIONINE METHYLTRANSFERASE LAEA"/>
    <property type="match status" value="1"/>
</dbReference>
<evidence type="ECO:0008006" key="13">
    <source>
        <dbReference type="Google" id="ProtNLM"/>
    </source>
</evidence>
<dbReference type="AlphaFoldDB" id="A0A136J283"/>
<dbReference type="InterPro" id="IPR029063">
    <property type="entry name" value="SAM-dependent_MTases_sf"/>
</dbReference>
<dbReference type="GO" id="GO:0032259">
    <property type="term" value="P:methylation"/>
    <property type="evidence" value="ECO:0007669"/>
    <property type="project" value="UniProtKB-KW"/>
</dbReference>
<organism evidence="11 12">
    <name type="scientific">Microdochium bolleyi</name>
    <dbReference type="NCBI Taxonomy" id="196109"/>
    <lineage>
        <taxon>Eukaryota</taxon>
        <taxon>Fungi</taxon>
        <taxon>Dikarya</taxon>
        <taxon>Ascomycota</taxon>
        <taxon>Pezizomycotina</taxon>
        <taxon>Sordariomycetes</taxon>
        <taxon>Xylariomycetidae</taxon>
        <taxon>Xylariales</taxon>
        <taxon>Microdochiaceae</taxon>
        <taxon>Microdochium</taxon>
    </lineage>
</organism>
<evidence type="ECO:0000256" key="3">
    <source>
        <dbReference type="ARBA" id="ARBA00022679"/>
    </source>
</evidence>
<dbReference type="Proteomes" id="UP000070501">
    <property type="component" value="Unassembled WGS sequence"/>
</dbReference>
<evidence type="ECO:0000256" key="7">
    <source>
        <dbReference type="ARBA" id="ARBA00023242"/>
    </source>
</evidence>
<reference evidence="12" key="1">
    <citation type="submission" date="2016-02" db="EMBL/GenBank/DDBJ databases">
        <title>Draft genome sequence of Microdochium bolleyi, a fungal endophyte of beachgrass.</title>
        <authorList>
            <consortium name="DOE Joint Genome Institute"/>
            <person name="David A.S."/>
            <person name="May G."/>
            <person name="Haridas S."/>
            <person name="Lim J."/>
            <person name="Wang M."/>
            <person name="Labutti K."/>
            <person name="Lipzen A."/>
            <person name="Barry K."/>
            <person name="Grigoriev I.V."/>
        </authorList>
    </citation>
    <scope>NUCLEOTIDE SEQUENCE [LARGE SCALE GENOMIC DNA]</scope>
    <source>
        <strain evidence="12">J235TASD1</strain>
    </source>
</reference>
<proteinExistence type="inferred from homology"/>
<evidence type="ECO:0000256" key="9">
    <source>
        <dbReference type="ARBA" id="ARBA00047870"/>
    </source>
</evidence>
<dbReference type="Gene3D" id="3.40.50.150">
    <property type="entry name" value="Vaccinia Virus protein VP39"/>
    <property type="match status" value="1"/>
</dbReference>
<keyword evidence="5" id="KW-0805">Transcription regulation</keyword>
<comment type="similarity">
    <text evidence="8">Belongs to the methyltransferase superfamily. LaeA methyltransferase family.</text>
</comment>
<comment type="catalytic activity">
    <reaction evidence="9">
        <text>L-methionyl-[protein] + S-adenosyl-L-methionine = S-methyl-L-methionyl-[protein] + S-adenosyl-L-homocysteine</text>
        <dbReference type="Rhea" id="RHEA:60560"/>
        <dbReference type="Rhea" id="RHEA-COMP:12313"/>
        <dbReference type="Rhea" id="RHEA-COMP:15592"/>
        <dbReference type="ChEBI" id="CHEBI:16044"/>
        <dbReference type="ChEBI" id="CHEBI:57856"/>
        <dbReference type="ChEBI" id="CHEBI:59789"/>
        <dbReference type="ChEBI" id="CHEBI:142742"/>
    </reaction>
    <physiologicalReaction direction="left-to-right" evidence="9">
        <dbReference type="Rhea" id="RHEA:60561"/>
    </physiologicalReaction>
</comment>